<protein>
    <recommendedName>
        <fullName evidence="2">F-box protein At3g26010-like beta-propeller domain-containing protein</fullName>
    </recommendedName>
</protein>
<dbReference type="AlphaFoldDB" id="A0A9N7N3D4"/>
<feature type="compositionally biased region" description="Basic and acidic residues" evidence="1">
    <location>
        <begin position="33"/>
        <end position="51"/>
    </location>
</feature>
<dbReference type="PANTHER" id="PTHR35546:SF25">
    <property type="entry name" value="F-BOX DOMAIN-CONTAINING PROTEIN"/>
    <property type="match status" value="1"/>
</dbReference>
<reference evidence="3" key="1">
    <citation type="submission" date="2019-12" db="EMBL/GenBank/DDBJ databases">
        <authorList>
            <person name="Scholes J."/>
        </authorList>
    </citation>
    <scope>NUCLEOTIDE SEQUENCE</scope>
</reference>
<dbReference type="PANTHER" id="PTHR35546">
    <property type="entry name" value="F-BOX PROTEIN INTERACTION DOMAIN PROTEIN-RELATED"/>
    <property type="match status" value="1"/>
</dbReference>
<accession>A0A9N7N3D4</accession>
<feature type="region of interest" description="Disordered" evidence="1">
    <location>
        <begin position="1"/>
        <end position="51"/>
    </location>
</feature>
<feature type="compositionally biased region" description="Basic and acidic residues" evidence="1">
    <location>
        <begin position="9"/>
        <end position="20"/>
    </location>
</feature>
<sequence>MELSSTPPPDDRRPEPEYWRTNRITCKSRIQARRQEESSSSKQEERNPNFKSQWKSDLEDLRGRTSKRTQRFIVFRLRKITFEKIMVTGSKKAQVDRDAGVDIFDGEEWKIPEMKQPPAVAVKDPIMQHILPYLPAKALMRFRSVSKSWDRWIRRPILAHHQARTHKSITGFFCQSLDSGPTFLTLDWAACGIPSHSLPFLPNSTYLVASTHGLLVCLTHFGPDIYYICNPVTRAVRALPRPGLYHGLKAACVLAFDSAPENIESYYQLVCAVHLVHQPVVCFETYSSETGLWTCSNAICPEVGPYEYFSTGLYMKGVAYWHTTGRKVVAFDPKIDVCQVLALPEESPARGVLVEMEGEIAYVGISEQHGVGYVLKMYYGVEMRLVKKVNWFLENVGSFGCNYGVLPYYEKGRLLVMVGGMVYWCGLGDERFEKVVGCEASESTVHHRIFPYVNSLVYLS</sequence>
<proteinExistence type="predicted"/>
<feature type="domain" description="F-box protein At3g26010-like beta-propeller" evidence="2">
    <location>
        <begin position="204"/>
        <end position="378"/>
    </location>
</feature>
<dbReference type="SUPFAM" id="SSF81383">
    <property type="entry name" value="F-box domain"/>
    <property type="match status" value="1"/>
</dbReference>
<gene>
    <name evidence="3" type="ORF">SHERM_20679</name>
</gene>
<organism evidence="3 4">
    <name type="scientific">Striga hermonthica</name>
    <name type="common">Purple witchweed</name>
    <name type="synonym">Buchnera hermonthica</name>
    <dbReference type="NCBI Taxonomy" id="68872"/>
    <lineage>
        <taxon>Eukaryota</taxon>
        <taxon>Viridiplantae</taxon>
        <taxon>Streptophyta</taxon>
        <taxon>Embryophyta</taxon>
        <taxon>Tracheophyta</taxon>
        <taxon>Spermatophyta</taxon>
        <taxon>Magnoliopsida</taxon>
        <taxon>eudicotyledons</taxon>
        <taxon>Gunneridae</taxon>
        <taxon>Pentapetalae</taxon>
        <taxon>asterids</taxon>
        <taxon>lamiids</taxon>
        <taxon>Lamiales</taxon>
        <taxon>Orobanchaceae</taxon>
        <taxon>Buchnereae</taxon>
        <taxon>Striga</taxon>
    </lineage>
</organism>
<keyword evidence="4" id="KW-1185">Reference proteome</keyword>
<comment type="caution">
    <text evidence="3">The sequence shown here is derived from an EMBL/GenBank/DDBJ whole genome shotgun (WGS) entry which is preliminary data.</text>
</comment>
<evidence type="ECO:0000313" key="4">
    <source>
        <dbReference type="Proteomes" id="UP001153555"/>
    </source>
</evidence>
<dbReference type="Pfam" id="PF24750">
    <property type="entry name" value="b-prop_At3g26010-like"/>
    <property type="match status" value="1"/>
</dbReference>
<evidence type="ECO:0000256" key="1">
    <source>
        <dbReference type="SAM" id="MobiDB-lite"/>
    </source>
</evidence>
<dbReference type="EMBL" id="CACSLK010024540">
    <property type="protein sequence ID" value="CAA0823528.1"/>
    <property type="molecule type" value="Genomic_DNA"/>
</dbReference>
<dbReference type="InterPro" id="IPR036047">
    <property type="entry name" value="F-box-like_dom_sf"/>
</dbReference>
<evidence type="ECO:0000259" key="2">
    <source>
        <dbReference type="Pfam" id="PF24750"/>
    </source>
</evidence>
<name>A0A9N7N3D4_STRHE</name>
<dbReference type="OrthoDB" id="1916346at2759"/>
<evidence type="ECO:0000313" key="3">
    <source>
        <dbReference type="EMBL" id="CAA0823528.1"/>
    </source>
</evidence>
<dbReference type="InterPro" id="IPR055290">
    <property type="entry name" value="At3g26010-like"/>
</dbReference>
<dbReference type="InterPro" id="IPR056592">
    <property type="entry name" value="Beta-prop_At3g26010-like"/>
</dbReference>
<dbReference type="Proteomes" id="UP001153555">
    <property type="component" value="Unassembled WGS sequence"/>
</dbReference>